<evidence type="ECO:0000313" key="2">
    <source>
        <dbReference type="Proteomes" id="UP000619260"/>
    </source>
</evidence>
<gene>
    <name evidence="1" type="ORF">Val02_66530</name>
</gene>
<name>A0A8J4DV38_9ACTN</name>
<proteinExistence type="predicted"/>
<protein>
    <submittedName>
        <fullName evidence="1">Uncharacterized protein</fullName>
    </submittedName>
</protein>
<evidence type="ECO:0000313" key="1">
    <source>
        <dbReference type="EMBL" id="GIJ49767.1"/>
    </source>
</evidence>
<dbReference type="Proteomes" id="UP000619260">
    <property type="component" value="Unassembled WGS sequence"/>
</dbReference>
<sequence>MTVPPPRRHRFALTHAKRLHRPGPVCGADDATPARLSGDPPLGSCVDCLGLAEWEALPDDATA</sequence>
<dbReference type="AlphaFoldDB" id="A0A8J4DV38"/>
<organism evidence="1 2">
    <name type="scientific">Virgisporangium aliadipatigenens</name>
    <dbReference type="NCBI Taxonomy" id="741659"/>
    <lineage>
        <taxon>Bacteria</taxon>
        <taxon>Bacillati</taxon>
        <taxon>Actinomycetota</taxon>
        <taxon>Actinomycetes</taxon>
        <taxon>Micromonosporales</taxon>
        <taxon>Micromonosporaceae</taxon>
        <taxon>Virgisporangium</taxon>
    </lineage>
</organism>
<accession>A0A8J4DV38</accession>
<comment type="caution">
    <text evidence="1">The sequence shown here is derived from an EMBL/GenBank/DDBJ whole genome shotgun (WGS) entry which is preliminary data.</text>
</comment>
<keyword evidence="2" id="KW-1185">Reference proteome</keyword>
<dbReference type="EMBL" id="BOPF01000030">
    <property type="protein sequence ID" value="GIJ49767.1"/>
    <property type="molecule type" value="Genomic_DNA"/>
</dbReference>
<reference evidence="1" key="1">
    <citation type="submission" date="2021-01" db="EMBL/GenBank/DDBJ databases">
        <title>Whole genome shotgun sequence of Virgisporangium aliadipatigenens NBRC 105644.</title>
        <authorList>
            <person name="Komaki H."/>
            <person name="Tamura T."/>
        </authorList>
    </citation>
    <scope>NUCLEOTIDE SEQUENCE</scope>
    <source>
        <strain evidence="1">NBRC 105644</strain>
    </source>
</reference>